<dbReference type="GO" id="GO:1904680">
    <property type="term" value="F:peptide transmembrane transporter activity"/>
    <property type="evidence" value="ECO:0007669"/>
    <property type="project" value="TreeGrafter"/>
</dbReference>
<feature type="domain" description="Solute-binding protein family 5" evidence="5">
    <location>
        <begin position="68"/>
        <end position="430"/>
    </location>
</feature>
<dbReference type="PIRSF" id="PIRSF002741">
    <property type="entry name" value="MppA"/>
    <property type="match status" value="1"/>
</dbReference>
<dbReference type="GO" id="GO:0043190">
    <property type="term" value="C:ATP-binding cassette (ABC) transporter complex"/>
    <property type="evidence" value="ECO:0007669"/>
    <property type="project" value="InterPro"/>
</dbReference>
<dbReference type="PANTHER" id="PTHR30290">
    <property type="entry name" value="PERIPLASMIC BINDING COMPONENT OF ABC TRANSPORTER"/>
    <property type="match status" value="1"/>
</dbReference>
<dbReference type="Pfam" id="PF00496">
    <property type="entry name" value="SBP_bac_5"/>
    <property type="match status" value="1"/>
</dbReference>
<dbReference type="AlphaFoldDB" id="A0A261R1E6"/>
<dbReference type="InterPro" id="IPR000914">
    <property type="entry name" value="SBP_5_dom"/>
</dbReference>
<dbReference type="Gene3D" id="3.40.190.10">
    <property type="entry name" value="Periplasmic binding protein-like II"/>
    <property type="match status" value="1"/>
</dbReference>
<organism evidence="6 7">
    <name type="scientific">Bordetella genomosp. 9</name>
    <dbReference type="NCBI Taxonomy" id="1416803"/>
    <lineage>
        <taxon>Bacteria</taxon>
        <taxon>Pseudomonadati</taxon>
        <taxon>Pseudomonadota</taxon>
        <taxon>Betaproteobacteria</taxon>
        <taxon>Burkholderiales</taxon>
        <taxon>Alcaligenaceae</taxon>
        <taxon>Bordetella</taxon>
    </lineage>
</organism>
<evidence type="ECO:0000259" key="5">
    <source>
        <dbReference type="Pfam" id="PF00496"/>
    </source>
</evidence>
<comment type="caution">
    <text evidence="6">The sequence shown here is derived from an EMBL/GenBank/DDBJ whole genome shotgun (WGS) entry which is preliminary data.</text>
</comment>
<evidence type="ECO:0000313" key="6">
    <source>
        <dbReference type="EMBL" id="OZI18801.1"/>
    </source>
</evidence>
<dbReference type="Gene3D" id="3.10.105.10">
    <property type="entry name" value="Dipeptide-binding Protein, Domain 3"/>
    <property type="match status" value="1"/>
</dbReference>
<keyword evidence="7" id="KW-1185">Reference proteome</keyword>
<protein>
    <recommendedName>
        <fullName evidence="5">Solute-binding protein family 5 domain-containing protein</fullName>
    </recommendedName>
</protein>
<evidence type="ECO:0000256" key="3">
    <source>
        <dbReference type="ARBA" id="ARBA00022729"/>
    </source>
</evidence>
<dbReference type="InterPro" id="IPR039424">
    <property type="entry name" value="SBP_5"/>
</dbReference>
<feature type="chain" id="PRO_5012966733" description="Solute-binding protein family 5 domain-containing protein" evidence="4">
    <location>
        <begin position="25"/>
        <end position="527"/>
    </location>
</feature>
<reference evidence="6" key="1">
    <citation type="submission" date="2017-05" db="EMBL/GenBank/DDBJ databases">
        <title>Complete and WGS of Bordetella genogroups.</title>
        <authorList>
            <person name="Spilker T."/>
            <person name="Lipuma J."/>
        </authorList>
    </citation>
    <scope>NUCLEOTIDE SEQUENCE</scope>
    <source>
        <strain evidence="6">AU21707</strain>
    </source>
</reference>
<dbReference type="EMBL" id="NEVJ01000003">
    <property type="protein sequence ID" value="OZI18801.1"/>
    <property type="molecule type" value="Genomic_DNA"/>
</dbReference>
<evidence type="ECO:0000256" key="4">
    <source>
        <dbReference type="SAM" id="SignalP"/>
    </source>
</evidence>
<dbReference type="GO" id="GO:0030288">
    <property type="term" value="C:outer membrane-bounded periplasmic space"/>
    <property type="evidence" value="ECO:0007669"/>
    <property type="project" value="UniProtKB-ARBA"/>
</dbReference>
<evidence type="ECO:0000256" key="1">
    <source>
        <dbReference type="ARBA" id="ARBA00005695"/>
    </source>
</evidence>
<dbReference type="GO" id="GO:0015833">
    <property type="term" value="P:peptide transport"/>
    <property type="evidence" value="ECO:0007669"/>
    <property type="project" value="TreeGrafter"/>
</dbReference>
<dbReference type="Gene3D" id="3.90.76.10">
    <property type="entry name" value="Dipeptide-binding Protein, Domain 1"/>
    <property type="match status" value="1"/>
</dbReference>
<proteinExistence type="inferred from homology"/>
<dbReference type="SUPFAM" id="SSF53850">
    <property type="entry name" value="Periplasmic binding protein-like II"/>
    <property type="match status" value="1"/>
</dbReference>
<dbReference type="PANTHER" id="PTHR30290:SF9">
    <property type="entry name" value="OLIGOPEPTIDE-BINDING PROTEIN APPA"/>
    <property type="match status" value="1"/>
</dbReference>
<gene>
    <name evidence="6" type="ORF">CAL26_13990</name>
</gene>
<dbReference type="InterPro" id="IPR030678">
    <property type="entry name" value="Peptide/Ni-bd"/>
</dbReference>
<name>A0A261R1E6_9BORD</name>
<dbReference type="CDD" id="cd08498">
    <property type="entry name" value="PBP2_NikA_DppA_OppA_like_2"/>
    <property type="match status" value="1"/>
</dbReference>
<comment type="similarity">
    <text evidence="1">Belongs to the bacterial solute-binding protein 5 family.</text>
</comment>
<dbReference type="OrthoDB" id="9801799at2"/>
<feature type="signal peptide" evidence="4">
    <location>
        <begin position="1"/>
        <end position="24"/>
    </location>
</feature>
<sequence length="527" mass="57616">MIMKQLVRCWMAAFAIAFALPALADDLRIATRTSEPPLDPHFMWTDANVGYYMQIYGGLTAQSNDGKVLPYLAESWTAMDGGKTWRFKLRQDARFSDGTPVTADDVVASYKRMQTLKASAPFTGAITGLQEARKVDDHTVDIVTSKSNPILPQRVSLIQIIPAKIAASAATADFSDGKMAIGFGPYKLVSLKAGDSLVMTRNPDFFGPPAKWDKVTYRFIPDGGARVAALLGKDVDMIDAVPPALAARLKDDASVSMVMGPSSRVLFLTIDTNRPQTPFAFDAQGRPLAKNPYADPRVRQALSLALDRKAIVDRVLGGMAYPASQITTKGFGGYDDTLAVSAPDPVKATKLLADAGFPQGFSMTIHCTNDRFIEDARVCQAIGQMFSRIGLKVNVQTMPNAVLTPRAMDPNGERFSIAMMGWSDSSGEAQVLNTVVHTPDTANGFGSWNWGRYSNPQVDRFLEQAVNQMDAPRRHELMKQAMRMAMDDYGFIPLYSQSVVVALRKGLTYKTWVTEQTIADSVSKVQP</sequence>
<keyword evidence="2" id="KW-0813">Transport</keyword>
<accession>A0A261R1E6</accession>
<evidence type="ECO:0000256" key="2">
    <source>
        <dbReference type="ARBA" id="ARBA00022448"/>
    </source>
</evidence>
<dbReference type="Proteomes" id="UP000216857">
    <property type="component" value="Unassembled WGS sequence"/>
</dbReference>
<evidence type="ECO:0000313" key="7">
    <source>
        <dbReference type="Proteomes" id="UP000216857"/>
    </source>
</evidence>
<keyword evidence="3 4" id="KW-0732">Signal</keyword>